<evidence type="ECO:0000313" key="2">
    <source>
        <dbReference type="Proteomes" id="UP000037387"/>
    </source>
</evidence>
<proteinExistence type="predicted"/>
<protein>
    <recommendedName>
        <fullName evidence="3">Glycosyltransferase 2-like domain-containing protein</fullName>
    </recommendedName>
</protein>
<evidence type="ECO:0000313" key="1">
    <source>
        <dbReference type="EMBL" id="KON74099.1"/>
    </source>
</evidence>
<dbReference type="PATRIC" id="fig|1350482.3.peg.1665"/>
<dbReference type="RefSeq" id="WP_053370131.1">
    <property type="nucleotide sequence ID" value="NZ_KQ435289.1"/>
</dbReference>
<keyword evidence="2" id="KW-1185">Reference proteome</keyword>
<comment type="caution">
    <text evidence="1">The sequence shown here is derived from an EMBL/GenBank/DDBJ whole genome shotgun (WGS) entry which is preliminary data.</text>
</comment>
<dbReference type="SUPFAM" id="SSF53448">
    <property type="entry name" value="Nucleotide-diphospho-sugar transferases"/>
    <property type="match status" value="1"/>
</dbReference>
<sequence>MRITAYVMAGDPAWATESLASYYDLVDRVVVSHDSDGLSWAGHPMPVEETIERLRRADPEGKIELLPGRWSDPRRFALDLDTEQRQAALDHAGKDADWVLQLDSDEIALAPDRLRALVETADATGAEALDYPLRHAYQRTLDGRLLELARRDGGVRASYPGPVAVRAGTALVHCRQTRARTYRVDLAPTNTDPDHPHDAVVDAVVRADEAVLHMSWVRTRDQMVRKSRQSGHHEGRDWDRLLRQWEWRARHPRLTVLSRPLRRGNLDWLRLADWPVGEGSGDWYGA</sequence>
<dbReference type="InterPro" id="IPR029044">
    <property type="entry name" value="Nucleotide-diphossugar_trans"/>
</dbReference>
<dbReference type="Proteomes" id="UP000037387">
    <property type="component" value="Unassembled WGS sequence"/>
</dbReference>
<organism evidence="1 2">
    <name type="scientific">Cellulosimicrobium cellulans F16</name>
    <dbReference type="NCBI Taxonomy" id="1350482"/>
    <lineage>
        <taxon>Bacteria</taxon>
        <taxon>Bacillati</taxon>
        <taxon>Actinomycetota</taxon>
        <taxon>Actinomycetes</taxon>
        <taxon>Micrococcales</taxon>
        <taxon>Promicromonosporaceae</taxon>
        <taxon>Cellulosimicrobium</taxon>
    </lineage>
</organism>
<accession>A0A0M0F940</accession>
<reference evidence="1 2" key="1">
    <citation type="journal article" date="2015" name="Sci. Rep.">
        <title>Functional and structural properties of a novel cellulosome-like multienzyme complex: efficient glycoside hydrolysis of water-insoluble 7-xylosyl-10-deacetylpaclitaxel.</title>
        <authorList>
            <person name="Dou T.Y."/>
            <person name="Luan H.W."/>
            <person name="Ge G.B."/>
            <person name="Dong M.M."/>
            <person name="Zou H.F."/>
            <person name="He Y.Q."/>
            <person name="Cui P."/>
            <person name="Wang J.Y."/>
            <person name="Hao D.C."/>
            <person name="Yang S.L."/>
            <person name="Yang L."/>
        </authorList>
    </citation>
    <scope>NUCLEOTIDE SEQUENCE [LARGE SCALE GENOMIC DNA]</scope>
    <source>
        <strain evidence="1 2">F16</strain>
    </source>
</reference>
<evidence type="ECO:0008006" key="3">
    <source>
        <dbReference type="Google" id="ProtNLM"/>
    </source>
</evidence>
<dbReference type="AlphaFoldDB" id="A0A0M0F940"/>
<name>A0A0M0F940_CELCE</name>
<dbReference type="EMBL" id="ATNL01000007">
    <property type="protein sequence ID" value="KON74099.1"/>
    <property type="molecule type" value="Genomic_DNA"/>
</dbReference>
<gene>
    <name evidence="1" type="ORF">M768_08315</name>
</gene>